<feature type="region of interest" description="Disordered" evidence="1">
    <location>
        <begin position="1"/>
        <end position="86"/>
    </location>
</feature>
<dbReference type="Proteomes" id="UP000017836">
    <property type="component" value="Unassembled WGS sequence"/>
</dbReference>
<protein>
    <submittedName>
        <fullName evidence="2">Uncharacterized protein</fullName>
    </submittedName>
</protein>
<keyword evidence="3" id="KW-1185">Reference proteome</keyword>
<proteinExistence type="predicted"/>
<evidence type="ECO:0000313" key="2">
    <source>
        <dbReference type="EMBL" id="ERM97125.1"/>
    </source>
</evidence>
<dbReference type="EMBL" id="KI396602">
    <property type="protein sequence ID" value="ERM97125.1"/>
    <property type="molecule type" value="Genomic_DNA"/>
</dbReference>
<reference evidence="3" key="1">
    <citation type="journal article" date="2013" name="Science">
        <title>The Amborella genome and the evolution of flowering plants.</title>
        <authorList>
            <consortium name="Amborella Genome Project"/>
        </authorList>
    </citation>
    <scope>NUCLEOTIDE SEQUENCE [LARGE SCALE GENOMIC DNA]</scope>
</reference>
<gene>
    <name evidence="2" type="ORF">AMTR_s00126p00073550</name>
</gene>
<dbReference type="Gramene" id="ERM97125">
    <property type="protein sequence ID" value="ERM97125"/>
    <property type="gene ID" value="AMTR_s00126p00073550"/>
</dbReference>
<sequence>MPCTPAPPPPPPLPRRPPNAHTQPLRGKQSAPSYAEVVAKNIRPSEVDTRIPRSSPPTGNLGQSTVPDHGYSPDPSSRHSFAPNCISVPHAESTPLKSKLEASLVGFFSPRRDDIRGIEKLAQITWKEPNLSYRWLSGGEVAQHVFSLPFPLHNWLNTF</sequence>
<dbReference type="HOGENOM" id="CLU_140604_0_0_1"/>
<evidence type="ECO:0000313" key="3">
    <source>
        <dbReference type="Proteomes" id="UP000017836"/>
    </source>
</evidence>
<name>W1NPU5_AMBTC</name>
<feature type="compositionally biased region" description="Pro residues" evidence="1">
    <location>
        <begin position="1"/>
        <end position="17"/>
    </location>
</feature>
<feature type="compositionally biased region" description="Polar residues" evidence="1">
    <location>
        <begin position="56"/>
        <end position="66"/>
    </location>
</feature>
<organism evidence="2 3">
    <name type="scientific">Amborella trichopoda</name>
    <dbReference type="NCBI Taxonomy" id="13333"/>
    <lineage>
        <taxon>Eukaryota</taxon>
        <taxon>Viridiplantae</taxon>
        <taxon>Streptophyta</taxon>
        <taxon>Embryophyta</taxon>
        <taxon>Tracheophyta</taxon>
        <taxon>Spermatophyta</taxon>
        <taxon>Magnoliopsida</taxon>
        <taxon>Amborellales</taxon>
        <taxon>Amborellaceae</taxon>
        <taxon>Amborella</taxon>
    </lineage>
</organism>
<evidence type="ECO:0000256" key="1">
    <source>
        <dbReference type="SAM" id="MobiDB-lite"/>
    </source>
</evidence>
<accession>W1NPU5</accession>
<dbReference type="AlphaFoldDB" id="W1NPU5"/>